<evidence type="ECO:0000256" key="10">
    <source>
        <dbReference type="RuleBase" id="RU362053"/>
    </source>
</evidence>
<evidence type="ECO:0000313" key="12">
    <source>
        <dbReference type="EMBL" id="KJF39999.1"/>
    </source>
</evidence>
<dbReference type="GO" id="GO:0016829">
    <property type="term" value="F:lyase activity"/>
    <property type="evidence" value="ECO:0007669"/>
    <property type="project" value="UniProtKB-KW"/>
</dbReference>
<keyword evidence="12" id="KW-0456">Lyase</keyword>
<dbReference type="SUPFAM" id="SSF102114">
    <property type="entry name" value="Radical SAM enzymes"/>
    <property type="match status" value="1"/>
</dbReference>
<dbReference type="EMBL" id="JXXK01000011">
    <property type="protein sequence ID" value="KJF39999.1"/>
    <property type="molecule type" value="Genomic_DNA"/>
</dbReference>
<comment type="cofactor">
    <cofactor evidence="10">
        <name>[4Fe-4S] cluster</name>
        <dbReference type="ChEBI" id="CHEBI:49883"/>
    </cofactor>
    <text evidence="10">Binds 1 [4Fe-4S] cluster. The cluster is coordinated with 3 cysteines and an exchangeable S-adenosyl-L-methionine.</text>
</comment>
<evidence type="ECO:0000259" key="11">
    <source>
        <dbReference type="PROSITE" id="PS51918"/>
    </source>
</evidence>
<evidence type="ECO:0000256" key="2">
    <source>
        <dbReference type="ARBA" id="ARBA00009777"/>
    </source>
</evidence>
<evidence type="ECO:0000256" key="7">
    <source>
        <dbReference type="ARBA" id="ARBA00023002"/>
    </source>
</evidence>
<dbReference type="Gene3D" id="3.20.20.70">
    <property type="entry name" value="Aldolase class I"/>
    <property type="match status" value="1"/>
</dbReference>
<evidence type="ECO:0000256" key="3">
    <source>
        <dbReference type="ARBA" id="ARBA00021356"/>
    </source>
</evidence>
<dbReference type="SFLD" id="SFLDS00029">
    <property type="entry name" value="Radical_SAM"/>
    <property type="match status" value="1"/>
</dbReference>
<keyword evidence="8 10" id="KW-0408">Iron</keyword>
<dbReference type="EC" id="1.97.1.4" evidence="10"/>
<dbReference type="PATRIC" id="fig|1550024.3.peg.2178"/>
<evidence type="ECO:0000313" key="13">
    <source>
        <dbReference type="EMBL" id="MTS52644.1"/>
    </source>
</evidence>
<dbReference type="InterPro" id="IPR012838">
    <property type="entry name" value="PFL1_activating"/>
</dbReference>
<dbReference type="GO" id="GO:0005737">
    <property type="term" value="C:cytoplasm"/>
    <property type="evidence" value="ECO:0007669"/>
    <property type="project" value="UniProtKB-SubCell"/>
</dbReference>
<evidence type="ECO:0000256" key="4">
    <source>
        <dbReference type="ARBA" id="ARBA00022485"/>
    </source>
</evidence>
<feature type="domain" description="Radical SAM core" evidence="11">
    <location>
        <begin position="21"/>
        <end position="245"/>
    </location>
</feature>
<dbReference type="InterPro" id="IPR013785">
    <property type="entry name" value="Aldolase_TIM"/>
</dbReference>
<dbReference type="PROSITE" id="PS01087">
    <property type="entry name" value="RADICAL_ACTIVATING"/>
    <property type="match status" value="1"/>
</dbReference>
<comment type="similarity">
    <text evidence="2 10">Belongs to the organic radical-activating enzymes family.</text>
</comment>
<dbReference type="NCBIfam" id="TIGR02493">
    <property type="entry name" value="PFLA"/>
    <property type="match status" value="1"/>
</dbReference>
<name>A0A0D8IZS0_9FIRM</name>
<dbReference type="PROSITE" id="PS51918">
    <property type="entry name" value="RADICAL_SAM"/>
    <property type="match status" value="1"/>
</dbReference>
<keyword evidence="5 10" id="KW-0949">S-adenosyl-L-methionine</keyword>
<dbReference type="Proteomes" id="UP000032483">
    <property type="component" value="Unassembled WGS sequence"/>
</dbReference>
<dbReference type="InterPro" id="IPR034457">
    <property type="entry name" value="Organic_radical-activating"/>
</dbReference>
<dbReference type="Proteomes" id="UP000449193">
    <property type="component" value="Unassembled WGS sequence"/>
</dbReference>
<keyword evidence="9 10" id="KW-0411">Iron-sulfur</keyword>
<reference evidence="13 15" key="2">
    <citation type="journal article" date="2019" name="Nat. Med.">
        <title>A library of human gut bacterial isolates paired with longitudinal multiomics data enables mechanistic microbiome research.</title>
        <authorList>
            <person name="Poyet M."/>
            <person name="Groussin M."/>
            <person name="Gibbons S.M."/>
            <person name="Avila-Pacheco J."/>
            <person name="Jiang X."/>
            <person name="Kearney S.M."/>
            <person name="Perrotta A.R."/>
            <person name="Berdy B."/>
            <person name="Zhao S."/>
            <person name="Lieberman T.D."/>
            <person name="Swanson P.K."/>
            <person name="Smith M."/>
            <person name="Roesemann S."/>
            <person name="Alexander J.E."/>
            <person name="Rich S.A."/>
            <person name="Livny J."/>
            <person name="Vlamakis H."/>
            <person name="Clish C."/>
            <person name="Bullock K."/>
            <person name="Deik A."/>
            <person name="Scott J."/>
            <person name="Pierce K.A."/>
            <person name="Xavier R.J."/>
            <person name="Alm E.J."/>
        </authorList>
    </citation>
    <scope>NUCLEOTIDE SEQUENCE [LARGE SCALE GENOMIC DNA]</scope>
    <source>
        <strain evidence="13 15">BIOML-A7</strain>
    </source>
</reference>
<sequence>MQTPENGVKGRIHSFLSMGAVDGPGLRYVVFLQGCPLRCACCHNPDTWNAAGGTEYTVEDVLRRVRRCKPYIYESGGVTVTGGEPLAQPVFTAALLKALRAEGYHTALDTSGAGALAAAREVLAHTDLVLADLKFSSEDGYRAHTGGSLAHTLDFLALTQELGVPLWVRHVVIPGLTDGEAHIRALARMAGQFHNLQKVELLGFRKLCLEKYGAMGVPFPLADTPEMDAAALCRLEDAVRRELPDLA</sequence>
<keyword evidence="12" id="KW-0670">Pyruvate</keyword>
<dbReference type="Pfam" id="PF04055">
    <property type="entry name" value="Radical_SAM"/>
    <property type="match status" value="1"/>
</dbReference>
<dbReference type="GO" id="GO:0046872">
    <property type="term" value="F:metal ion binding"/>
    <property type="evidence" value="ECO:0007669"/>
    <property type="project" value="UniProtKB-UniRule"/>
</dbReference>
<dbReference type="InterPro" id="IPR001989">
    <property type="entry name" value="Radical_activat_CS"/>
</dbReference>
<dbReference type="InterPro" id="IPR058240">
    <property type="entry name" value="rSAM_sf"/>
</dbReference>
<dbReference type="GO" id="GO:0043365">
    <property type="term" value="F:[formate-C-acetyltransferase]-activating enzyme activity"/>
    <property type="evidence" value="ECO:0007669"/>
    <property type="project" value="UniProtKB-UniRule"/>
</dbReference>
<keyword evidence="4 10" id="KW-0004">4Fe-4S</keyword>
<keyword evidence="14" id="KW-1185">Reference proteome</keyword>
<comment type="function">
    <text evidence="1 10">Activation of pyruvate formate-lyase under anaerobic conditions by generation of an organic free radical, using S-adenosylmethionine and reduced flavodoxin as cosubstrates to produce 5'-deoxy-adenosine.</text>
</comment>
<dbReference type="InterPro" id="IPR007197">
    <property type="entry name" value="rSAM"/>
</dbReference>
<keyword evidence="10" id="KW-0963">Cytoplasm</keyword>
<accession>A0A0D8IZS0</accession>
<evidence type="ECO:0000256" key="9">
    <source>
        <dbReference type="ARBA" id="ARBA00023014"/>
    </source>
</evidence>
<evidence type="ECO:0000256" key="1">
    <source>
        <dbReference type="ARBA" id="ARBA00003141"/>
    </source>
</evidence>
<dbReference type="SFLD" id="SFLDG01066">
    <property type="entry name" value="organic_radical-activating_enz"/>
    <property type="match status" value="1"/>
</dbReference>
<reference evidence="12" key="1">
    <citation type="submission" date="2015-02" db="EMBL/GenBank/DDBJ databases">
        <title>A novel member of the family Ruminococcaceae isolated from human feces.</title>
        <authorList>
            <person name="Shkoporov A.N."/>
            <person name="Chaplin A.V."/>
            <person name="Motuzova O.V."/>
            <person name="Kafarskaia L.I."/>
            <person name="Khokhlova E.V."/>
            <person name="Efimov B.A."/>
        </authorList>
    </citation>
    <scope>NUCLEOTIDE SEQUENCE [LARGE SCALE GENOMIC DNA]</scope>
    <source>
        <strain evidence="12">585-1</strain>
    </source>
</reference>
<comment type="catalytic activity">
    <reaction evidence="10">
        <text>glycyl-[formate C-acetyltransferase] + reduced [flavodoxin] + S-adenosyl-L-methionine = glycin-2-yl radical-[formate C-acetyltransferase] + semiquinone [flavodoxin] + 5'-deoxyadenosine + L-methionine + H(+)</text>
        <dbReference type="Rhea" id="RHEA:19225"/>
        <dbReference type="Rhea" id="RHEA-COMP:10622"/>
        <dbReference type="Rhea" id="RHEA-COMP:12190"/>
        <dbReference type="Rhea" id="RHEA-COMP:12191"/>
        <dbReference type="Rhea" id="RHEA-COMP:14480"/>
        <dbReference type="ChEBI" id="CHEBI:15378"/>
        <dbReference type="ChEBI" id="CHEBI:17319"/>
        <dbReference type="ChEBI" id="CHEBI:29947"/>
        <dbReference type="ChEBI" id="CHEBI:32722"/>
        <dbReference type="ChEBI" id="CHEBI:57618"/>
        <dbReference type="ChEBI" id="CHEBI:57844"/>
        <dbReference type="ChEBI" id="CHEBI:59789"/>
        <dbReference type="ChEBI" id="CHEBI:140311"/>
        <dbReference type="EC" id="1.97.1.4"/>
    </reaction>
</comment>
<proteinExistence type="inferred from homology"/>
<protein>
    <recommendedName>
        <fullName evidence="3 10">Pyruvate formate-lyase-activating enzyme</fullName>
        <ecNumber evidence="10">1.97.1.4</ecNumber>
    </recommendedName>
</protein>
<dbReference type="GO" id="GO:0051539">
    <property type="term" value="F:4 iron, 4 sulfur cluster binding"/>
    <property type="evidence" value="ECO:0007669"/>
    <property type="project" value="UniProtKB-UniRule"/>
</dbReference>
<comment type="caution">
    <text evidence="12">The sequence shown here is derived from an EMBL/GenBank/DDBJ whole genome shotgun (WGS) entry which is preliminary data.</text>
</comment>
<evidence type="ECO:0000256" key="6">
    <source>
        <dbReference type="ARBA" id="ARBA00022723"/>
    </source>
</evidence>
<keyword evidence="6 10" id="KW-0479">Metal-binding</keyword>
<dbReference type="CDD" id="cd01335">
    <property type="entry name" value="Radical_SAM"/>
    <property type="match status" value="1"/>
</dbReference>
<evidence type="ECO:0000256" key="5">
    <source>
        <dbReference type="ARBA" id="ARBA00022691"/>
    </source>
</evidence>
<evidence type="ECO:0000313" key="14">
    <source>
        <dbReference type="Proteomes" id="UP000032483"/>
    </source>
</evidence>
<keyword evidence="7 10" id="KW-0560">Oxidoreductase</keyword>
<comment type="subcellular location">
    <subcellularLocation>
        <location evidence="10">Cytoplasm</location>
    </subcellularLocation>
</comment>
<dbReference type="PANTHER" id="PTHR30352">
    <property type="entry name" value="PYRUVATE FORMATE-LYASE-ACTIVATING ENZYME"/>
    <property type="match status" value="1"/>
</dbReference>
<dbReference type="PANTHER" id="PTHR30352:SF5">
    <property type="entry name" value="PYRUVATE FORMATE-LYASE 1-ACTIVATING ENZYME"/>
    <property type="match status" value="1"/>
</dbReference>
<evidence type="ECO:0000313" key="15">
    <source>
        <dbReference type="Proteomes" id="UP000449193"/>
    </source>
</evidence>
<dbReference type="AlphaFoldDB" id="A0A0D8IZS0"/>
<organism evidence="12 14">
    <name type="scientific">Ruthenibacterium lactatiformans</name>
    <dbReference type="NCBI Taxonomy" id="1550024"/>
    <lineage>
        <taxon>Bacteria</taxon>
        <taxon>Bacillati</taxon>
        <taxon>Bacillota</taxon>
        <taxon>Clostridia</taxon>
        <taxon>Eubacteriales</taxon>
        <taxon>Oscillospiraceae</taxon>
        <taxon>Ruthenibacterium</taxon>
    </lineage>
</organism>
<gene>
    <name evidence="13" type="primary">pflA</name>
    <name evidence="13" type="ORF">GMD52_14035</name>
    <name evidence="12" type="ORF">TQ39_09545</name>
</gene>
<evidence type="ECO:0000256" key="8">
    <source>
        <dbReference type="ARBA" id="ARBA00023004"/>
    </source>
</evidence>
<dbReference type="EMBL" id="WMZR01000021">
    <property type="protein sequence ID" value="MTS52644.1"/>
    <property type="molecule type" value="Genomic_DNA"/>
</dbReference>